<dbReference type="PANTHER" id="PTHR46206">
    <property type="entry name" value="CYTOCHROME P450"/>
    <property type="match status" value="1"/>
</dbReference>
<comment type="caution">
    <text evidence="9">The sequence shown here is derived from an EMBL/GenBank/DDBJ whole genome shotgun (WGS) entry which is preliminary data.</text>
</comment>
<evidence type="ECO:0000313" key="10">
    <source>
        <dbReference type="Proteomes" id="UP001392437"/>
    </source>
</evidence>
<dbReference type="Proteomes" id="UP001392437">
    <property type="component" value="Unassembled WGS sequence"/>
</dbReference>
<evidence type="ECO:0000256" key="7">
    <source>
        <dbReference type="ARBA" id="ARBA00023033"/>
    </source>
</evidence>
<feature type="binding site" description="axial binding residue" evidence="8">
    <location>
        <position position="470"/>
    </location>
    <ligand>
        <name>heme</name>
        <dbReference type="ChEBI" id="CHEBI:30413"/>
    </ligand>
    <ligandPart>
        <name>Fe</name>
        <dbReference type="ChEBI" id="CHEBI:18248"/>
    </ligandPart>
</feature>
<proteinExistence type="inferred from homology"/>
<keyword evidence="4 8" id="KW-0479">Metal-binding</keyword>
<dbReference type="InterPro" id="IPR036396">
    <property type="entry name" value="Cyt_P450_sf"/>
</dbReference>
<sequence length="550" mass="61840">MENSTQTAGSYTSLDALGSGRATILTVAGSFLAVYLFHAALSFPLLVKAPVVGKSGNVFKWEWPARLLYSFRAKEVLYEGYKKYKNSMFNIVRNDSNVLVLNPKYLGELGNLPDAHSSSSIGQLNNMAGAFSTADIIAKSDLHFRMIQHKLTPNLVSTIPMCKHELDHALSVETPDCKDKWVPVNMFNYLSLIVARVTGRVFVGPELCRDPAWIKVSLEYDVNVGTAVVFLRMFPPFLHPIIARLLPSWWRAHRDIKTAHQIIGPAVRERREKEANDIDYQKPHDLLQWMMDEAQGWETDPDSLALRQLVVNLAALHTTSMATTHAVYDLCAHPEYFEPLREELVSVLRADGGWQRDTLGKLRKLDSFIKETQRWAPASLMSFNRYLRQPHTLSDGTHLPAGTHLCFAAEPILMDDAVVPGGGAQDFAPFRFADASRADGGGGDEEHRARHDLAAINTRSLHFGAGRYGCPGRFFAALVIKLMFAHLLLRYEFRYTPEQEKKGRPKNMMADENIFPDPSIDILMRERANMEPDVERMLSVGAGLEEWDMA</sequence>
<dbReference type="GO" id="GO:0004497">
    <property type="term" value="F:monooxygenase activity"/>
    <property type="evidence" value="ECO:0007669"/>
    <property type="project" value="UniProtKB-KW"/>
</dbReference>
<name>A0AAW0RAT6_9PEZI</name>
<dbReference type="GO" id="GO:0016020">
    <property type="term" value="C:membrane"/>
    <property type="evidence" value="ECO:0007669"/>
    <property type="project" value="UniProtKB-SubCell"/>
</dbReference>
<accession>A0AAW0RAT6</accession>
<dbReference type="SUPFAM" id="SSF48264">
    <property type="entry name" value="Cytochrome P450"/>
    <property type="match status" value="1"/>
</dbReference>
<dbReference type="InterPro" id="IPR001128">
    <property type="entry name" value="Cyt_P450"/>
</dbReference>
<dbReference type="PANTHER" id="PTHR46206:SF6">
    <property type="entry name" value="CYTOCHROME P450 MONOOXYGENASE AN1598-RELATED"/>
    <property type="match status" value="1"/>
</dbReference>
<evidence type="ECO:0000256" key="4">
    <source>
        <dbReference type="ARBA" id="ARBA00022723"/>
    </source>
</evidence>
<evidence type="ECO:0000256" key="8">
    <source>
        <dbReference type="PIRSR" id="PIRSR602403-1"/>
    </source>
</evidence>
<dbReference type="GO" id="GO:0016705">
    <property type="term" value="F:oxidoreductase activity, acting on paired donors, with incorporation or reduction of molecular oxygen"/>
    <property type="evidence" value="ECO:0007669"/>
    <property type="project" value="InterPro"/>
</dbReference>
<dbReference type="InterPro" id="IPR002403">
    <property type="entry name" value="Cyt_P450_E_grp-IV"/>
</dbReference>
<dbReference type="PRINTS" id="PR00465">
    <property type="entry name" value="EP450IV"/>
</dbReference>
<keyword evidence="6 8" id="KW-0408">Iron</keyword>
<comment type="similarity">
    <text evidence="3">Belongs to the cytochrome P450 family.</text>
</comment>
<dbReference type="CDD" id="cd11041">
    <property type="entry name" value="CYP503A1-like"/>
    <property type="match status" value="1"/>
</dbReference>
<reference evidence="9 10" key="1">
    <citation type="submission" date="2023-01" db="EMBL/GenBank/DDBJ databases">
        <title>Analysis of 21 Apiospora genomes using comparative genomics revels a genus with tremendous synthesis potential of carbohydrate active enzymes and secondary metabolites.</title>
        <authorList>
            <person name="Sorensen T."/>
        </authorList>
    </citation>
    <scope>NUCLEOTIDE SEQUENCE [LARGE SCALE GENOMIC DNA]</scope>
    <source>
        <strain evidence="9 10">CBS 117206</strain>
    </source>
</reference>
<evidence type="ECO:0000256" key="6">
    <source>
        <dbReference type="ARBA" id="ARBA00023004"/>
    </source>
</evidence>
<keyword evidence="5" id="KW-0560">Oxidoreductase</keyword>
<keyword evidence="10" id="KW-1185">Reference proteome</keyword>
<protein>
    <submittedName>
        <fullName evidence="9">Cytochrome P450</fullName>
    </submittedName>
</protein>
<evidence type="ECO:0000256" key="3">
    <source>
        <dbReference type="ARBA" id="ARBA00010617"/>
    </source>
</evidence>
<dbReference type="AlphaFoldDB" id="A0AAW0RAT6"/>
<keyword evidence="8" id="KW-0349">Heme</keyword>
<dbReference type="GO" id="GO:0005506">
    <property type="term" value="F:iron ion binding"/>
    <property type="evidence" value="ECO:0007669"/>
    <property type="project" value="InterPro"/>
</dbReference>
<evidence type="ECO:0000256" key="1">
    <source>
        <dbReference type="ARBA" id="ARBA00001971"/>
    </source>
</evidence>
<gene>
    <name evidence="9" type="ORF">PG999_000205</name>
</gene>
<dbReference type="Gene3D" id="1.10.630.10">
    <property type="entry name" value="Cytochrome P450"/>
    <property type="match status" value="1"/>
</dbReference>
<keyword evidence="7" id="KW-0503">Monooxygenase</keyword>
<evidence type="ECO:0000256" key="5">
    <source>
        <dbReference type="ARBA" id="ARBA00023002"/>
    </source>
</evidence>
<comment type="subcellular location">
    <subcellularLocation>
        <location evidence="2">Membrane</location>
        <topology evidence="2">Single-pass membrane protein</topology>
    </subcellularLocation>
</comment>
<evidence type="ECO:0000313" key="9">
    <source>
        <dbReference type="EMBL" id="KAK8132032.1"/>
    </source>
</evidence>
<organism evidence="9 10">
    <name type="scientific">Apiospora kogelbergensis</name>
    <dbReference type="NCBI Taxonomy" id="1337665"/>
    <lineage>
        <taxon>Eukaryota</taxon>
        <taxon>Fungi</taxon>
        <taxon>Dikarya</taxon>
        <taxon>Ascomycota</taxon>
        <taxon>Pezizomycotina</taxon>
        <taxon>Sordariomycetes</taxon>
        <taxon>Xylariomycetidae</taxon>
        <taxon>Amphisphaeriales</taxon>
        <taxon>Apiosporaceae</taxon>
        <taxon>Apiospora</taxon>
    </lineage>
</organism>
<evidence type="ECO:0000256" key="2">
    <source>
        <dbReference type="ARBA" id="ARBA00004167"/>
    </source>
</evidence>
<dbReference type="Pfam" id="PF00067">
    <property type="entry name" value="p450"/>
    <property type="match status" value="1"/>
</dbReference>
<dbReference type="GO" id="GO:0020037">
    <property type="term" value="F:heme binding"/>
    <property type="evidence" value="ECO:0007669"/>
    <property type="project" value="InterPro"/>
</dbReference>
<comment type="cofactor">
    <cofactor evidence="1 8">
        <name>heme</name>
        <dbReference type="ChEBI" id="CHEBI:30413"/>
    </cofactor>
</comment>
<dbReference type="EMBL" id="JAQQWP010000001">
    <property type="protein sequence ID" value="KAK8132032.1"/>
    <property type="molecule type" value="Genomic_DNA"/>
</dbReference>